<reference evidence="2" key="1">
    <citation type="submission" date="2022-11" db="UniProtKB">
        <authorList>
            <consortium name="WormBaseParasite"/>
        </authorList>
    </citation>
    <scope>IDENTIFICATION</scope>
</reference>
<dbReference type="Proteomes" id="UP000887579">
    <property type="component" value="Unplaced"/>
</dbReference>
<accession>A0AC34G614</accession>
<sequence>KFAKIFACIGLIVSGLTFLTIFYAPLSLALLIAYIYVLNGLKNQLPSNLLRSQIIYFSIILLNSVLIIAFIALGFKMSDNDYCDPNDYYSSSCVQILFIHTTSYKLRIMFFVSVFLLIILNGFLTFTVVIVHKVRNVIIFEILDAYLPPEEPQQRRNFGDRAFQNIYSSDQNSTDGSPQNDYCNPSQMSTADYININASAPYYKR</sequence>
<protein>
    <submittedName>
        <fullName evidence="2">Uncharacterized protein</fullName>
    </submittedName>
</protein>
<name>A0AC34G614_9BILA</name>
<proteinExistence type="predicted"/>
<evidence type="ECO:0000313" key="2">
    <source>
        <dbReference type="WBParaSite" id="ES5_v2.g24945.t1"/>
    </source>
</evidence>
<organism evidence="1 2">
    <name type="scientific">Panagrolaimus sp. ES5</name>
    <dbReference type="NCBI Taxonomy" id="591445"/>
    <lineage>
        <taxon>Eukaryota</taxon>
        <taxon>Metazoa</taxon>
        <taxon>Ecdysozoa</taxon>
        <taxon>Nematoda</taxon>
        <taxon>Chromadorea</taxon>
        <taxon>Rhabditida</taxon>
        <taxon>Tylenchina</taxon>
        <taxon>Panagrolaimomorpha</taxon>
        <taxon>Panagrolaimoidea</taxon>
        <taxon>Panagrolaimidae</taxon>
        <taxon>Panagrolaimus</taxon>
    </lineage>
</organism>
<dbReference type="WBParaSite" id="ES5_v2.g24945.t1">
    <property type="protein sequence ID" value="ES5_v2.g24945.t1"/>
    <property type="gene ID" value="ES5_v2.g24945"/>
</dbReference>
<evidence type="ECO:0000313" key="1">
    <source>
        <dbReference type="Proteomes" id="UP000887579"/>
    </source>
</evidence>